<dbReference type="AlphaFoldDB" id="A0A0K1PI16"/>
<evidence type="ECO:0000256" key="1">
    <source>
        <dbReference type="SAM" id="MobiDB-lite"/>
    </source>
</evidence>
<feature type="region of interest" description="Disordered" evidence="1">
    <location>
        <begin position="66"/>
        <end position="179"/>
    </location>
</feature>
<proteinExistence type="predicted"/>
<feature type="compositionally biased region" description="Low complexity" evidence="1">
    <location>
        <begin position="110"/>
        <end position="124"/>
    </location>
</feature>
<feature type="compositionally biased region" description="Basic and acidic residues" evidence="1">
    <location>
        <begin position="80"/>
        <end position="109"/>
    </location>
</feature>
<keyword evidence="3" id="KW-1185">Reference proteome</keyword>
<dbReference type="STRING" id="1391653.AKJ08_3557"/>
<dbReference type="KEGG" id="vin:AKJ08_3557"/>
<sequence>MVRLRAHRRLQSPVAEAPRSFANRTMRGRTALRGRCRRRVLTSSLRAPLHGGEDERRRWNLRLARAADHRHRSREVVLPGDRRLEDGEDSDRGVRDLDGRRRPGRRPDEAPGGSSTEGRAPALDGLRRGRRRRRLGAKGDEAGRQDPLSRHRHPRPRPLRGPRGSTGRGLRDLPDQRVR</sequence>
<dbReference type="EMBL" id="CP012332">
    <property type="protein sequence ID" value="AKU93170.1"/>
    <property type="molecule type" value="Genomic_DNA"/>
</dbReference>
<feature type="compositionally biased region" description="Basic residues" evidence="1">
    <location>
        <begin position="150"/>
        <end position="160"/>
    </location>
</feature>
<dbReference type="Proteomes" id="UP000055590">
    <property type="component" value="Chromosome"/>
</dbReference>
<feature type="compositionally biased region" description="Basic and acidic residues" evidence="1">
    <location>
        <begin position="137"/>
        <end position="149"/>
    </location>
</feature>
<name>A0A0K1PI16_9BACT</name>
<reference evidence="2 3" key="1">
    <citation type="submission" date="2015-08" db="EMBL/GenBank/DDBJ databases">
        <authorList>
            <person name="Babu N.S."/>
            <person name="Beckwith C.J."/>
            <person name="Beseler K.G."/>
            <person name="Brison A."/>
            <person name="Carone J.V."/>
            <person name="Caskin T.P."/>
            <person name="Diamond M."/>
            <person name="Durham M.E."/>
            <person name="Foxe J.M."/>
            <person name="Go M."/>
            <person name="Henderson B.A."/>
            <person name="Jones I.B."/>
            <person name="McGettigan J.A."/>
            <person name="Micheletti S.J."/>
            <person name="Nasrallah M.E."/>
            <person name="Ortiz D."/>
            <person name="Piller C.R."/>
            <person name="Privatt S.R."/>
            <person name="Schneider S.L."/>
            <person name="Sharp S."/>
            <person name="Smith T.C."/>
            <person name="Stanton J.D."/>
            <person name="Ullery H.E."/>
            <person name="Wilson R.J."/>
            <person name="Serrano M.G."/>
            <person name="Buck G."/>
            <person name="Lee V."/>
            <person name="Wang Y."/>
            <person name="Carvalho R."/>
            <person name="Voegtly L."/>
            <person name="Shi R."/>
            <person name="Duckworth R."/>
            <person name="Johnson A."/>
            <person name="Loviza R."/>
            <person name="Walstead R."/>
            <person name="Shah Z."/>
            <person name="Kiflezghi M."/>
            <person name="Wade K."/>
            <person name="Ball S.L."/>
            <person name="Bradley K.W."/>
            <person name="Asai D.J."/>
            <person name="Bowman C.A."/>
            <person name="Russell D.A."/>
            <person name="Pope W.H."/>
            <person name="Jacobs-Sera D."/>
            <person name="Hendrix R.W."/>
            <person name="Hatfull G.F."/>
        </authorList>
    </citation>
    <scope>NUCLEOTIDE SEQUENCE [LARGE SCALE GENOMIC DNA]</scope>
    <source>
        <strain evidence="2 3">DSM 27710</strain>
    </source>
</reference>
<organism evidence="2 3">
    <name type="scientific">Vulgatibacter incomptus</name>
    <dbReference type="NCBI Taxonomy" id="1391653"/>
    <lineage>
        <taxon>Bacteria</taxon>
        <taxon>Pseudomonadati</taxon>
        <taxon>Myxococcota</taxon>
        <taxon>Myxococcia</taxon>
        <taxon>Myxococcales</taxon>
        <taxon>Cystobacterineae</taxon>
        <taxon>Vulgatibacteraceae</taxon>
        <taxon>Vulgatibacter</taxon>
    </lineage>
</organism>
<feature type="compositionally biased region" description="Basic and acidic residues" evidence="1">
    <location>
        <begin position="169"/>
        <end position="179"/>
    </location>
</feature>
<evidence type="ECO:0000313" key="3">
    <source>
        <dbReference type="Proteomes" id="UP000055590"/>
    </source>
</evidence>
<accession>A0A0K1PI16</accession>
<gene>
    <name evidence="2" type="ORF">AKJ08_3557</name>
</gene>
<protein>
    <submittedName>
        <fullName evidence="2">Uncharacterized protein</fullName>
    </submittedName>
</protein>
<evidence type="ECO:0000313" key="2">
    <source>
        <dbReference type="EMBL" id="AKU93170.1"/>
    </source>
</evidence>